<dbReference type="GO" id="GO:0016020">
    <property type="term" value="C:membrane"/>
    <property type="evidence" value="ECO:0007669"/>
    <property type="project" value="UniProtKB-SubCell"/>
</dbReference>
<gene>
    <name evidence="11" type="ORF">Slati_0381800</name>
</gene>
<keyword evidence="3" id="KW-0813">Transport</keyword>
<accession>A0AAW2YGN5</accession>
<name>A0AAW2YGN5_9LAMI</name>
<evidence type="ECO:0000256" key="2">
    <source>
        <dbReference type="ARBA" id="ARBA00007079"/>
    </source>
</evidence>
<comment type="subcellular location">
    <subcellularLocation>
        <location evidence="1">Membrane</location>
        <topology evidence="1">Multi-pass membrane protein</topology>
    </subcellularLocation>
</comment>
<dbReference type="Pfam" id="PF11744">
    <property type="entry name" value="ALMT"/>
    <property type="match status" value="1"/>
</dbReference>
<evidence type="ECO:0000256" key="8">
    <source>
        <dbReference type="ARBA" id="ARBA00023303"/>
    </source>
</evidence>
<dbReference type="GO" id="GO:0034220">
    <property type="term" value="P:monoatomic ion transmembrane transport"/>
    <property type="evidence" value="ECO:0007669"/>
    <property type="project" value="UniProtKB-KW"/>
</dbReference>
<evidence type="ECO:0000256" key="1">
    <source>
        <dbReference type="ARBA" id="ARBA00004141"/>
    </source>
</evidence>
<evidence type="ECO:0000256" key="6">
    <source>
        <dbReference type="ARBA" id="ARBA00023065"/>
    </source>
</evidence>
<proteinExistence type="inferred from homology"/>
<keyword evidence="5 10" id="KW-1133">Transmembrane helix</keyword>
<evidence type="ECO:0000313" key="11">
    <source>
        <dbReference type="EMBL" id="KAL0464942.1"/>
    </source>
</evidence>
<evidence type="ECO:0000256" key="10">
    <source>
        <dbReference type="SAM" id="Phobius"/>
    </source>
</evidence>
<sequence length="511" mass="55904">MVKQSEALEWRMNVGDGASKVLVPQPHPDHYCCPISVIRVWRLIFQGFVMGFLINNIWGFLQRAWKIAVNEPKKLMHCLKVGLALSLVSLFYYMRPLYQGVGGNAMWAVMTVVVVSEYTVGATLSKSVNRATGTFLAGALAVGVHWVATQSGDKLEPIILQASVFLLAAAATFSRFIPSIKARFDYGAMIFILTFSLVSVSGYRVQKLFKLAHDRLSTIAIGTSICILISMLVSPVWAGTELHNLIKNNMEKLSDSLDGCVAEYFGNDVKSNNTKSEASNRILQAYKCTLNSKAAEESLANFARWEPAHGGFNFGHPWKEYLKVGASLRSCAYCIEALNGSSICSDAKVPDFLKTHFSKFCIRLSATSSAVLKELAVAIGTMKKSSKIDVMVEEMRNAVQELENALKSLSKQQIASTETKTGDSVNDIGEGNATPAVVTLAEIVPLVTVTSLLIEIAARTEKTAEAVNGLADKAEFRVESAEKTKKSQSQKVKQISAKDEDDKTMMTLEKV</sequence>
<feature type="transmembrane region" description="Helical" evidence="10">
    <location>
        <begin position="216"/>
        <end position="238"/>
    </location>
</feature>
<keyword evidence="4 10" id="KW-0812">Transmembrane</keyword>
<reference evidence="11" key="2">
    <citation type="journal article" date="2024" name="Plant">
        <title>Genomic evolution and insights into agronomic trait innovations of Sesamum species.</title>
        <authorList>
            <person name="Miao H."/>
            <person name="Wang L."/>
            <person name="Qu L."/>
            <person name="Liu H."/>
            <person name="Sun Y."/>
            <person name="Le M."/>
            <person name="Wang Q."/>
            <person name="Wei S."/>
            <person name="Zheng Y."/>
            <person name="Lin W."/>
            <person name="Duan Y."/>
            <person name="Cao H."/>
            <person name="Xiong S."/>
            <person name="Wang X."/>
            <person name="Wei L."/>
            <person name="Li C."/>
            <person name="Ma Q."/>
            <person name="Ju M."/>
            <person name="Zhao R."/>
            <person name="Li G."/>
            <person name="Mu C."/>
            <person name="Tian Q."/>
            <person name="Mei H."/>
            <person name="Zhang T."/>
            <person name="Gao T."/>
            <person name="Zhang H."/>
        </authorList>
    </citation>
    <scope>NUCLEOTIDE SEQUENCE</scope>
    <source>
        <strain evidence="11">KEN1</strain>
    </source>
</reference>
<evidence type="ECO:0000256" key="5">
    <source>
        <dbReference type="ARBA" id="ARBA00022989"/>
    </source>
</evidence>
<evidence type="ECO:0000256" key="4">
    <source>
        <dbReference type="ARBA" id="ARBA00022692"/>
    </source>
</evidence>
<dbReference type="AlphaFoldDB" id="A0AAW2YGN5"/>
<comment type="caution">
    <text evidence="11">The sequence shown here is derived from an EMBL/GenBank/DDBJ whole genome shotgun (WGS) entry which is preliminary data.</text>
</comment>
<dbReference type="PANTHER" id="PTHR31086">
    <property type="entry name" value="ALUMINUM-ACTIVATED MALATE TRANSPORTER 10"/>
    <property type="match status" value="1"/>
</dbReference>
<evidence type="ECO:0000256" key="9">
    <source>
        <dbReference type="SAM" id="MobiDB-lite"/>
    </source>
</evidence>
<dbReference type="InterPro" id="IPR020966">
    <property type="entry name" value="ALMT"/>
</dbReference>
<feature type="transmembrane region" description="Helical" evidence="10">
    <location>
        <begin position="106"/>
        <end position="124"/>
    </location>
</feature>
<keyword evidence="7 10" id="KW-0472">Membrane</keyword>
<dbReference type="EMBL" id="JACGWN010000001">
    <property type="protein sequence ID" value="KAL0464942.1"/>
    <property type="molecule type" value="Genomic_DNA"/>
</dbReference>
<feature type="transmembrane region" description="Helical" evidence="10">
    <location>
        <begin position="44"/>
        <end position="65"/>
    </location>
</feature>
<dbReference type="GO" id="GO:0015743">
    <property type="term" value="P:malate transport"/>
    <property type="evidence" value="ECO:0007669"/>
    <property type="project" value="InterPro"/>
</dbReference>
<comment type="similarity">
    <text evidence="2">Belongs to the aromatic acid exporter (TC 2.A.85) family.</text>
</comment>
<organism evidence="11">
    <name type="scientific">Sesamum latifolium</name>
    <dbReference type="NCBI Taxonomy" id="2727402"/>
    <lineage>
        <taxon>Eukaryota</taxon>
        <taxon>Viridiplantae</taxon>
        <taxon>Streptophyta</taxon>
        <taxon>Embryophyta</taxon>
        <taxon>Tracheophyta</taxon>
        <taxon>Spermatophyta</taxon>
        <taxon>Magnoliopsida</taxon>
        <taxon>eudicotyledons</taxon>
        <taxon>Gunneridae</taxon>
        <taxon>Pentapetalae</taxon>
        <taxon>asterids</taxon>
        <taxon>lamiids</taxon>
        <taxon>Lamiales</taxon>
        <taxon>Pedaliaceae</taxon>
        <taxon>Sesamum</taxon>
    </lineage>
</organism>
<reference evidence="11" key="1">
    <citation type="submission" date="2020-06" db="EMBL/GenBank/DDBJ databases">
        <authorList>
            <person name="Li T."/>
            <person name="Hu X."/>
            <person name="Zhang T."/>
            <person name="Song X."/>
            <person name="Zhang H."/>
            <person name="Dai N."/>
            <person name="Sheng W."/>
            <person name="Hou X."/>
            <person name="Wei L."/>
        </authorList>
    </citation>
    <scope>NUCLEOTIDE SEQUENCE</scope>
    <source>
        <strain evidence="11">KEN1</strain>
        <tissue evidence="11">Leaf</tissue>
    </source>
</reference>
<protein>
    <submittedName>
        <fullName evidence="11">Aluminum-activated malate transporter 10</fullName>
    </submittedName>
</protein>
<feature type="compositionally biased region" description="Basic and acidic residues" evidence="9">
    <location>
        <begin position="496"/>
        <end position="511"/>
    </location>
</feature>
<feature type="transmembrane region" description="Helical" evidence="10">
    <location>
        <begin position="158"/>
        <end position="177"/>
    </location>
</feature>
<keyword evidence="8" id="KW-0407">Ion channel</keyword>
<evidence type="ECO:0000256" key="3">
    <source>
        <dbReference type="ARBA" id="ARBA00022448"/>
    </source>
</evidence>
<feature type="transmembrane region" description="Helical" evidence="10">
    <location>
        <begin position="131"/>
        <end position="152"/>
    </location>
</feature>
<feature type="transmembrane region" description="Helical" evidence="10">
    <location>
        <begin position="77"/>
        <end position="94"/>
    </location>
</feature>
<keyword evidence="6" id="KW-0406">Ion transport</keyword>
<evidence type="ECO:0000256" key="7">
    <source>
        <dbReference type="ARBA" id="ARBA00023136"/>
    </source>
</evidence>
<feature type="region of interest" description="Disordered" evidence="9">
    <location>
        <begin position="479"/>
        <end position="511"/>
    </location>
</feature>
<feature type="transmembrane region" description="Helical" evidence="10">
    <location>
        <begin position="184"/>
        <end position="204"/>
    </location>
</feature>